<keyword evidence="4" id="KW-1185">Reference proteome</keyword>
<accession>A0AAU9UTI2</accession>
<evidence type="ECO:0000313" key="4">
    <source>
        <dbReference type="Proteomes" id="UP001153954"/>
    </source>
</evidence>
<dbReference type="EMBL" id="CAKOGL010000023">
    <property type="protein sequence ID" value="CAH2100899.1"/>
    <property type="molecule type" value="Genomic_DNA"/>
</dbReference>
<feature type="domain" description="PiggyBac transposable element-derived protein" evidence="2">
    <location>
        <begin position="138"/>
        <end position="496"/>
    </location>
</feature>
<dbReference type="Proteomes" id="UP001153954">
    <property type="component" value="Unassembled WGS sequence"/>
</dbReference>
<dbReference type="Pfam" id="PF13843">
    <property type="entry name" value="DDE_Tnp_1_7"/>
    <property type="match status" value="1"/>
</dbReference>
<reference evidence="3" key="1">
    <citation type="submission" date="2022-03" db="EMBL/GenBank/DDBJ databases">
        <authorList>
            <person name="Tunstrom K."/>
        </authorList>
    </citation>
    <scope>NUCLEOTIDE SEQUENCE</scope>
</reference>
<gene>
    <name evidence="3" type="ORF">EEDITHA_LOCUS15708</name>
</gene>
<name>A0AAU9UTI2_EUPED</name>
<feature type="region of interest" description="Disordered" evidence="1">
    <location>
        <begin position="528"/>
        <end position="550"/>
    </location>
</feature>
<dbReference type="GO" id="GO:0043565">
    <property type="term" value="F:sequence-specific DNA binding"/>
    <property type="evidence" value="ECO:0007669"/>
    <property type="project" value="TreeGrafter"/>
</dbReference>
<evidence type="ECO:0000256" key="1">
    <source>
        <dbReference type="SAM" id="MobiDB-lite"/>
    </source>
</evidence>
<sequence>MANRNVFTSYKRLEEALESIMADESNDEEYDMVLVPPDPAVVSDEEEGNEDNLAASRFPMDVPGTIEVGRRHPDYDVSELSDSDDEPLRPIPAKRAKKCDVHLPVWRKTQPTYSSTYEITDIIQKRQKYVVESLADCNPVMLFEKIFDHDVMDLITTNSVLYANQNNRHGFELDSACLKKFFGVLILTGYHELPSERAYWSLDEDLGVPLIANCMSRNRFLEIKRNLHFVDNGLIDGSKDKMIKLRSLCDLIQRNSSQWGVFHESLSVDESMIKYFGRHPSKQFIQGKPVRFGYRNWAATSSDGYCYAFDVYCGKSTEPSNDTLGARVVKSLLAKMPVVPKEHIVYFDNFFTNHQLLLDLGRLGFRSTGTVRENRTKKCPLITVKNMKKKPRAEYDYSFDTKNEITMVRWKDNNVVTMGTNFDDIEPLGKVKRWCNIRKQKVDVNIPKMFVNYNKGMGGVDQMDQSISLYRISIKGKKWWWVIFTYLLDMAISNAWRLHVLLSKTKQEITYMDQLSFRRIIARTYLRPTKTKSRPSSSAALGGRNNNGHNPERMENPLRCVICHQRIRWRCEICLKTLCVERPCFKQFHT</sequence>
<organism evidence="3 4">
    <name type="scientific">Euphydryas editha</name>
    <name type="common">Edith's checkerspot</name>
    <dbReference type="NCBI Taxonomy" id="104508"/>
    <lineage>
        <taxon>Eukaryota</taxon>
        <taxon>Metazoa</taxon>
        <taxon>Ecdysozoa</taxon>
        <taxon>Arthropoda</taxon>
        <taxon>Hexapoda</taxon>
        <taxon>Insecta</taxon>
        <taxon>Pterygota</taxon>
        <taxon>Neoptera</taxon>
        <taxon>Endopterygota</taxon>
        <taxon>Lepidoptera</taxon>
        <taxon>Glossata</taxon>
        <taxon>Ditrysia</taxon>
        <taxon>Papilionoidea</taxon>
        <taxon>Nymphalidae</taxon>
        <taxon>Nymphalinae</taxon>
        <taxon>Euphydryas</taxon>
    </lineage>
</organism>
<protein>
    <recommendedName>
        <fullName evidence="2">PiggyBac transposable element-derived protein domain-containing protein</fullName>
    </recommendedName>
</protein>
<dbReference type="InterPro" id="IPR029526">
    <property type="entry name" value="PGBD"/>
</dbReference>
<feature type="compositionally biased region" description="Polar residues" evidence="1">
    <location>
        <begin position="534"/>
        <end position="549"/>
    </location>
</feature>
<dbReference type="PANTHER" id="PTHR47055">
    <property type="entry name" value="DDE_TNP_1_7 DOMAIN-CONTAINING PROTEIN"/>
    <property type="match status" value="1"/>
</dbReference>
<dbReference type="AlphaFoldDB" id="A0AAU9UTI2"/>
<evidence type="ECO:0000259" key="2">
    <source>
        <dbReference type="Pfam" id="PF13843"/>
    </source>
</evidence>
<dbReference type="InterPro" id="IPR052638">
    <property type="entry name" value="PiggyBac_TE-derived"/>
</dbReference>
<proteinExistence type="predicted"/>
<comment type="caution">
    <text evidence="3">The sequence shown here is derived from an EMBL/GenBank/DDBJ whole genome shotgun (WGS) entry which is preliminary data.</text>
</comment>
<dbReference type="PANTHER" id="PTHR47055:SF3">
    <property type="entry name" value="PHORBOL-ESTER_DAG-TYPE DOMAIN-CONTAINING PROTEIN"/>
    <property type="match status" value="1"/>
</dbReference>
<evidence type="ECO:0000313" key="3">
    <source>
        <dbReference type="EMBL" id="CAH2100899.1"/>
    </source>
</evidence>